<evidence type="ECO:0000256" key="7">
    <source>
        <dbReference type="SAM" id="Phobius"/>
    </source>
</evidence>
<feature type="transmembrane region" description="Helical" evidence="7">
    <location>
        <begin position="164"/>
        <end position="185"/>
    </location>
</feature>
<evidence type="ECO:0000256" key="4">
    <source>
        <dbReference type="ARBA" id="ARBA00022692"/>
    </source>
</evidence>
<gene>
    <name evidence="8" type="ORF">GCM10011391_01440</name>
</gene>
<keyword evidence="4 7" id="KW-0812">Transmembrane</keyword>
<dbReference type="RefSeq" id="WP_188687862.1">
    <property type="nucleotide sequence ID" value="NZ_BMIR01000001.1"/>
</dbReference>
<accession>A0A8J2VKE2</accession>
<feature type="transmembrane region" description="Helical" evidence="7">
    <location>
        <begin position="335"/>
        <end position="357"/>
    </location>
</feature>
<comment type="caution">
    <text evidence="8">The sequence shown here is derived from an EMBL/GenBank/DDBJ whole genome shotgun (WGS) entry which is preliminary data.</text>
</comment>
<reference evidence="8" key="2">
    <citation type="submission" date="2020-09" db="EMBL/GenBank/DDBJ databases">
        <authorList>
            <person name="Sun Q."/>
            <person name="Zhou Y."/>
        </authorList>
    </citation>
    <scope>NUCLEOTIDE SEQUENCE</scope>
    <source>
        <strain evidence="8">CGMCC 1.15371</strain>
    </source>
</reference>
<keyword evidence="9" id="KW-1185">Reference proteome</keyword>
<proteinExistence type="predicted"/>
<comment type="subcellular location">
    <subcellularLocation>
        <location evidence="1">Cell membrane</location>
        <topology evidence="1">Multi-pass membrane protein</topology>
    </subcellularLocation>
</comment>
<feature type="transmembrane region" description="Helical" evidence="7">
    <location>
        <begin position="363"/>
        <end position="381"/>
    </location>
</feature>
<evidence type="ECO:0008006" key="10">
    <source>
        <dbReference type="Google" id="ProtNLM"/>
    </source>
</evidence>
<feature type="transmembrane region" description="Helical" evidence="7">
    <location>
        <begin position="277"/>
        <end position="295"/>
    </location>
</feature>
<feature type="transmembrane region" description="Helical" evidence="7">
    <location>
        <begin position="250"/>
        <end position="270"/>
    </location>
</feature>
<reference evidence="8" key="1">
    <citation type="journal article" date="2014" name="Int. J. Syst. Evol. Microbiol.">
        <title>Complete genome sequence of Corynebacterium casei LMG S-19264T (=DSM 44701T), isolated from a smear-ripened cheese.</title>
        <authorList>
            <consortium name="US DOE Joint Genome Institute (JGI-PGF)"/>
            <person name="Walter F."/>
            <person name="Albersmeier A."/>
            <person name="Kalinowski J."/>
            <person name="Ruckert C."/>
        </authorList>
    </citation>
    <scope>NUCLEOTIDE SEQUENCE</scope>
    <source>
        <strain evidence="8">CGMCC 1.15371</strain>
    </source>
</reference>
<evidence type="ECO:0000313" key="9">
    <source>
        <dbReference type="Proteomes" id="UP000628775"/>
    </source>
</evidence>
<evidence type="ECO:0000256" key="2">
    <source>
        <dbReference type="ARBA" id="ARBA00022448"/>
    </source>
</evidence>
<keyword evidence="2" id="KW-0813">Transport</keyword>
<evidence type="ECO:0000256" key="3">
    <source>
        <dbReference type="ARBA" id="ARBA00022475"/>
    </source>
</evidence>
<keyword evidence="3" id="KW-1003">Cell membrane</keyword>
<dbReference type="PANTHER" id="PTHR23513:SF6">
    <property type="entry name" value="MAJOR FACILITATOR SUPERFAMILY ASSOCIATED DOMAIN-CONTAINING PROTEIN"/>
    <property type="match status" value="1"/>
</dbReference>
<evidence type="ECO:0000256" key="5">
    <source>
        <dbReference type="ARBA" id="ARBA00022989"/>
    </source>
</evidence>
<feature type="transmembrane region" description="Helical" evidence="7">
    <location>
        <begin position="301"/>
        <end position="323"/>
    </location>
</feature>
<feature type="transmembrane region" description="Helical" evidence="7">
    <location>
        <begin position="96"/>
        <end position="116"/>
    </location>
</feature>
<dbReference type="PANTHER" id="PTHR23513">
    <property type="entry name" value="INTEGRAL MEMBRANE EFFLUX PROTEIN-RELATED"/>
    <property type="match status" value="1"/>
</dbReference>
<protein>
    <recommendedName>
        <fullName evidence="10">MFS transporter</fullName>
    </recommendedName>
</protein>
<feature type="transmembrane region" description="Helical" evidence="7">
    <location>
        <begin position="215"/>
        <end position="238"/>
    </location>
</feature>
<dbReference type="InterPro" id="IPR036259">
    <property type="entry name" value="MFS_trans_sf"/>
</dbReference>
<dbReference type="Gene3D" id="1.20.1250.20">
    <property type="entry name" value="MFS general substrate transporter like domains"/>
    <property type="match status" value="1"/>
</dbReference>
<dbReference type="AlphaFoldDB" id="A0A8J2VKE2"/>
<dbReference type="GO" id="GO:0005886">
    <property type="term" value="C:plasma membrane"/>
    <property type="evidence" value="ECO:0007669"/>
    <property type="project" value="UniProtKB-SubCell"/>
</dbReference>
<dbReference type="EMBL" id="BMIR01000001">
    <property type="protein sequence ID" value="GGE26810.1"/>
    <property type="molecule type" value="Genomic_DNA"/>
</dbReference>
<dbReference type="SUPFAM" id="SSF103473">
    <property type="entry name" value="MFS general substrate transporter"/>
    <property type="match status" value="1"/>
</dbReference>
<organism evidence="8 9">
    <name type="scientific">Pullulanibacillus camelliae</name>
    <dbReference type="NCBI Taxonomy" id="1707096"/>
    <lineage>
        <taxon>Bacteria</taxon>
        <taxon>Bacillati</taxon>
        <taxon>Bacillota</taxon>
        <taxon>Bacilli</taxon>
        <taxon>Bacillales</taxon>
        <taxon>Sporolactobacillaceae</taxon>
        <taxon>Pullulanibacillus</taxon>
    </lineage>
</organism>
<dbReference type="Pfam" id="PF05977">
    <property type="entry name" value="MFS_3"/>
    <property type="match status" value="1"/>
</dbReference>
<name>A0A8J2VKE2_9BACL</name>
<evidence type="ECO:0000313" key="8">
    <source>
        <dbReference type="EMBL" id="GGE26810.1"/>
    </source>
</evidence>
<dbReference type="Proteomes" id="UP000628775">
    <property type="component" value="Unassembled WGS sequence"/>
</dbReference>
<keyword evidence="6 7" id="KW-0472">Membrane</keyword>
<evidence type="ECO:0000256" key="6">
    <source>
        <dbReference type="ARBA" id="ARBA00023136"/>
    </source>
</evidence>
<dbReference type="CDD" id="cd06173">
    <property type="entry name" value="MFS_MefA_like"/>
    <property type="match status" value="1"/>
</dbReference>
<keyword evidence="5 7" id="KW-1133">Transmembrane helix</keyword>
<sequence>MMRKSYYLIGAAWSTFGDGCQQIAMMWLIYQATGSALSIGVMIAVYYLPSLLLTPILSVFVDQKDAKKLVIATDSLRFIMIGGVSVLLFLGSNSIAVLYMVQFFSALCYTLYKPAVMSFVKEAFIDRDLKFVMAKTVSLNGLANILGLGIAGVLIGAVSPAYCFAINATSFLVPVILFSSIKRVCQKSVMQGRVRYLLKLREGYGFVRREKGMSYLFFLSIINSVGIQMSATIFLPIAKDLHGGSALYSAFEVAFAVGGIISGLLVTYLMERWQYKLIYMTMMGMMLLALLMGLSRERLTMVILIFLFGYFVMSHLVVTQTWIQMKSPIDMVGRITGLRTMIASLVKIASALSTGLFISHIGIHNILFLFALFLLLSLISGKRIRELDDR</sequence>
<feature type="transmembrane region" description="Helical" evidence="7">
    <location>
        <begin position="137"/>
        <end position="158"/>
    </location>
</feature>
<dbReference type="InterPro" id="IPR010290">
    <property type="entry name" value="TM_effector"/>
</dbReference>
<feature type="transmembrane region" description="Helical" evidence="7">
    <location>
        <begin position="69"/>
        <end position="90"/>
    </location>
</feature>
<evidence type="ECO:0000256" key="1">
    <source>
        <dbReference type="ARBA" id="ARBA00004651"/>
    </source>
</evidence>